<evidence type="ECO:0008006" key="13">
    <source>
        <dbReference type="Google" id="ProtNLM"/>
    </source>
</evidence>
<keyword evidence="8" id="KW-0472">Membrane</keyword>
<feature type="domain" description="LRRNT" evidence="10">
    <location>
        <begin position="1"/>
        <end position="36"/>
    </location>
</feature>
<sequence length="150" mass="16375">CPKDCACEFVAGGSVVSCKGLGLTAVPRGLPLDTTYFNMANNSLTKLKLIYFHNLTKLEGLCVSDNDITDITGSFEDFRHLNQVDMLVDLSGNPLNCDCHLKWLRVAADGTELLGNNATCVEPPHLSGKRLLDVPPSDFKCKISARFDEI</sequence>
<dbReference type="eggNOG" id="KOG4237">
    <property type="taxonomic scope" value="Eukaryota"/>
</dbReference>
<accession>C3YEE2</accession>
<evidence type="ECO:0000313" key="12">
    <source>
        <dbReference type="EMBL" id="EEN61450.1"/>
    </source>
</evidence>
<protein>
    <recommendedName>
        <fullName evidence="13">LRRCT domain-containing protein</fullName>
    </recommendedName>
</protein>
<dbReference type="InterPro" id="IPR000372">
    <property type="entry name" value="LRRNT"/>
</dbReference>
<keyword evidence="6" id="KW-0130">Cell adhesion</keyword>
<reference evidence="12" key="1">
    <citation type="journal article" date="2008" name="Nature">
        <title>The amphioxus genome and the evolution of the chordate karyotype.</title>
        <authorList>
            <consortium name="US DOE Joint Genome Institute (JGI-PGF)"/>
            <person name="Putnam N.H."/>
            <person name="Butts T."/>
            <person name="Ferrier D.E.K."/>
            <person name="Furlong R.F."/>
            <person name="Hellsten U."/>
            <person name="Kawashima T."/>
            <person name="Robinson-Rechavi M."/>
            <person name="Shoguchi E."/>
            <person name="Terry A."/>
            <person name="Yu J.-K."/>
            <person name="Benito-Gutierrez E.L."/>
            <person name="Dubchak I."/>
            <person name="Garcia-Fernandez J."/>
            <person name="Gibson-Brown J.J."/>
            <person name="Grigoriev I.V."/>
            <person name="Horton A.C."/>
            <person name="de Jong P.J."/>
            <person name="Jurka J."/>
            <person name="Kapitonov V.V."/>
            <person name="Kohara Y."/>
            <person name="Kuroki Y."/>
            <person name="Lindquist E."/>
            <person name="Lucas S."/>
            <person name="Osoegawa K."/>
            <person name="Pennacchio L.A."/>
            <person name="Salamov A.A."/>
            <person name="Satou Y."/>
            <person name="Sauka-Spengler T."/>
            <person name="Schmutz J."/>
            <person name="Shin-I T."/>
            <person name="Toyoda A."/>
            <person name="Bronner-Fraser M."/>
            <person name="Fujiyama A."/>
            <person name="Holland L.Z."/>
            <person name="Holland P.W.H."/>
            <person name="Satoh N."/>
            <person name="Rokhsar D.S."/>
        </authorList>
    </citation>
    <scope>NUCLEOTIDE SEQUENCE [LARGE SCALE GENOMIC DNA]</scope>
    <source>
        <strain evidence="12">S238N-H82</strain>
        <tissue evidence="12">Testes</tissue>
    </source>
</reference>
<organism>
    <name type="scientific">Branchiostoma floridae</name>
    <name type="common">Florida lancelet</name>
    <name type="synonym">Amphioxus</name>
    <dbReference type="NCBI Taxonomy" id="7739"/>
    <lineage>
        <taxon>Eukaryota</taxon>
        <taxon>Metazoa</taxon>
        <taxon>Chordata</taxon>
        <taxon>Cephalochordata</taxon>
        <taxon>Leptocardii</taxon>
        <taxon>Amphioxiformes</taxon>
        <taxon>Branchiostomatidae</taxon>
        <taxon>Branchiostoma</taxon>
    </lineage>
</organism>
<dbReference type="STRING" id="7739.C3YEE2"/>
<evidence type="ECO:0000256" key="6">
    <source>
        <dbReference type="ARBA" id="ARBA00022889"/>
    </source>
</evidence>
<evidence type="ECO:0000256" key="7">
    <source>
        <dbReference type="ARBA" id="ARBA00022989"/>
    </source>
</evidence>
<dbReference type="SMART" id="SM00082">
    <property type="entry name" value="LRRCT"/>
    <property type="match status" value="1"/>
</dbReference>
<evidence type="ECO:0000256" key="4">
    <source>
        <dbReference type="ARBA" id="ARBA00022696"/>
    </source>
</evidence>
<dbReference type="PANTHER" id="PTHR22650:SF4">
    <property type="entry name" value="LEUCINE-RICH REPEAT AND TRANSMEMBRANE DOMAIN-CONTAINING PROTEIN 2-LIKE"/>
    <property type="match status" value="1"/>
</dbReference>
<dbReference type="InParanoid" id="C3YEE2"/>
<evidence type="ECO:0000256" key="9">
    <source>
        <dbReference type="ARBA" id="ARBA00023157"/>
    </source>
</evidence>
<keyword evidence="3" id="KW-0812">Transmembrane</keyword>
<keyword evidence="2" id="KW-0433">Leucine-rich repeat</keyword>
<evidence type="ECO:0000256" key="1">
    <source>
        <dbReference type="ARBA" id="ARBA00004479"/>
    </source>
</evidence>
<feature type="domain" description="LRRCT" evidence="11">
    <location>
        <begin position="93"/>
        <end position="142"/>
    </location>
</feature>
<comment type="subcellular location">
    <subcellularLocation>
        <location evidence="1">Membrane</location>
        <topology evidence="1">Single-pass type I membrane protein</topology>
    </subcellularLocation>
</comment>
<dbReference type="GO" id="GO:0007599">
    <property type="term" value="P:hemostasis"/>
    <property type="evidence" value="ECO:0007669"/>
    <property type="project" value="UniProtKB-KW"/>
</dbReference>
<dbReference type="SUPFAM" id="SSF52058">
    <property type="entry name" value="L domain-like"/>
    <property type="match status" value="1"/>
</dbReference>
<dbReference type="Gene3D" id="3.80.10.10">
    <property type="entry name" value="Ribonuclease Inhibitor"/>
    <property type="match status" value="2"/>
</dbReference>
<dbReference type="Pfam" id="PF01463">
    <property type="entry name" value="LRRCT"/>
    <property type="match status" value="1"/>
</dbReference>
<dbReference type="GO" id="GO:0007155">
    <property type="term" value="P:cell adhesion"/>
    <property type="evidence" value="ECO:0007669"/>
    <property type="project" value="UniProtKB-KW"/>
</dbReference>
<dbReference type="SMART" id="SM00013">
    <property type="entry name" value="LRRNT"/>
    <property type="match status" value="1"/>
</dbReference>
<keyword evidence="5" id="KW-0732">Signal</keyword>
<name>C3YEE2_BRAFL</name>
<evidence type="ECO:0000256" key="5">
    <source>
        <dbReference type="ARBA" id="ARBA00022729"/>
    </source>
</evidence>
<dbReference type="AlphaFoldDB" id="C3YEE2"/>
<evidence type="ECO:0000259" key="10">
    <source>
        <dbReference type="SMART" id="SM00013"/>
    </source>
</evidence>
<dbReference type="GO" id="GO:0016020">
    <property type="term" value="C:membrane"/>
    <property type="evidence" value="ECO:0007669"/>
    <property type="project" value="UniProtKB-SubCell"/>
</dbReference>
<keyword evidence="7" id="KW-1133">Transmembrane helix</keyword>
<dbReference type="InterPro" id="IPR032675">
    <property type="entry name" value="LRR_dom_sf"/>
</dbReference>
<evidence type="ECO:0000256" key="2">
    <source>
        <dbReference type="ARBA" id="ARBA00022614"/>
    </source>
</evidence>
<gene>
    <name evidence="12" type="ORF">BRAFLDRAFT_212444</name>
</gene>
<dbReference type="InterPro" id="IPR000483">
    <property type="entry name" value="Cys-rich_flank_reg_C"/>
</dbReference>
<keyword evidence="9" id="KW-1015">Disulfide bond</keyword>
<feature type="non-terminal residue" evidence="12">
    <location>
        <position position="1"/>
    </location>
</feature>
<evidence type="ECO:0000256" key="3">
    <source>
        <dbReference type="ARBA" id="ARBA00022692"/>
    </source>
</evidence>
<dbReference type="EMBL" id="GG666505">
    <property type="protein sequence ID" value="EEN61450.1"/>
    <property type="molecule type" value="Genomic_DNA"/>
</dbReference>
<evidence type="ECO:0000256" key="8">
    <source>
        <dbReference type="ARBA" id="ARBA00023136"/>
    </source>
</evidence>
<proteinExistence type="predicted"/>
<keyword evidence="4" id="KW-0356">Hemostasis</keyword>
<evidence type="ECO:0000259" key="11">
    <source>
        <dbReference type="SMART" id="SM00082"/>
    </source>
</evidence>
<dbReference type="InterPro" id="IPR052313">
    <property type="entry name" value="GPIb-IX-V_Complex"/>
</dbReference>
<dbReference type="Pfam" id="PF01462">
    <property type="entry name" value="LRRNT"/>
    <property type="match status" value="1"/>
</dbReference>
<dbReference type="PANTHER" id="PTHR22650">
    <property type="entry name" value="GLYCOPROTEIN IB BETA"/>
    <property type="match status" value="1"/>
</dbReference>